<evidence type="ECO:0000313" key="3">
    <source>
        <dbReference type="Proteomes" id="UP001224516"/>
    </source>
</evidence>
<sequence length="221" mass="24232">MNNPLNLAVATLPGPLPTGCVIRAAELETRRDLAGALERLHAAAREEAEALRLQAQTELEQARREAEALREAASQDAATIRRQARDEAVDEAVQWLCCEQEMEQLIARELAQRWRTLTARVLEELLGQSDQNQLLLRRVERKVAELLPRGCVMLCVAPSALAAAARAWASAPEVKVMADSGLASGQARLDNGLVRIHLDEPAHQARVLQQLAGEPERVAHA</sequence>
<evidence type="ECO:0000256" key="1">
    <source>
        <dbReference type="SAM" id="Coils"/>
    </source>
</evidence>
<dbReference type="EMBL" id="JAVFJF020000005">
    <property type="protein sequence ID" value="MEJ8673867.1"/>
    <property type="molecule type" value="Genomic_DNA"/>
</dbReference>
<keyword evidence="1" id="KW-0175">Coiled coil</keyword>
<evidence type="ECO:0000313" key="2">
    <source>
        <dbReference type="EMBL" id="MEJ8673867.1"/>
    </source>
</evidence>
<protein>
    <recommendedName>
        <fullName evidence="4">Flagellar assembly protein FliH/Type III secretion system HrpE domain-containing protein</fullName>
    </recommendedName>
</protein>
<evidence type="ECO:0008006" key="4">
    <source>
        <dbReference type="Google" id="ProtNLM"/>
    </source>
</evidence>
<reference evidence="2 3" key="1">
    <citation type="submission" date="2023-12" db="EMBL/GenBank/DDBJ databases">
        <title>Evaluation and characterization of a potential secondary metabolite violacein from indigenous Chromobacterium amazonense SAM215.</title>
        <authorList>
            <person name="Tarafdar M.R."/>
            <person name="Abedin S.M."/>
            <person name="Atiqua A."/>
            <person name="Saha A."/>
            <person name="Khan S.N."/>
        </authorList>
    </citation>
    <scope>NUCLEOTIDE SEQUENCE [LARGE SCALE GENOMIC DNA]</scope>
    <source>
        <strain evidence="2 3">SAM215</strain>
    </source>
</reference>
<keyword evidence="3" id="KW-1185">Reference proteome</keyword>
<dbReference type="Proteomes" id="UP001224516">
    <property type="component" value="Unassembled WGS sequence"/>
</dbReference>
<organism evidence="2 3">
    <name type="scientific">Chromobacterium amazonense</name>
    <dbReference type="NCBI Taxonomy" id="1382803"/>
    <lineage>
        <taxon>Bacteria</taxon>
        <taxon>Pseudomonadati</taxon>
        <taxon>Pseudomonadota</taxon>
        <taxon>Betaproteobacteria</taxon>
        <taxon>Neisseriales</taxon>
        <taxon>Chromobacteriaceae</taxon>
        <taxon>Chromobacterium</taxon>
    </lineage>
</organism>
<name>A0ABU8UZ18_9NEIS</name>
<feature type="coiled-coil region" evidence="1">
    <location>
        <begin position="34"/>
        <end position="83"/>
    </location>
</feature>
<comment type="caution">
    <text evidence="2">The sequence shown here is derived from an EMBL/GenBank/DDBJ whole genome shotgun (WGS) entry which is preliminary data.</text>
</comment>
<accession>A0ABU8UZ18</accession>
<dbReference type="RefSeq" id="WP_307912302.1">
    <property type="nucleotide sequence ID" value="NZ_JAVFJF020000005.1"/>
</dbReference>
<proteinExistence type="predicted"/>
<gene>
    <name evidence="2" type="ORF">QCL97_003945</name>
</gene>